<dbReference type="Pfam" id="PF00005">
    <property type="entry name" value="ABC_tran"/>
    <property type="match status" value="2"/>
</dbReference>
<dbReference type="SUPFAM" id="SSF52540">
    <property type="entry name" value="P-loop containing nucleoside triphosphate hydrolases"/>
    <property type="match status" value="2"/>
</dbReference>
<dbReference type="PANTHER" id="PTHR19211:SF14">
    <property type="entry name" value="ATP-BINDING CASSETTE SUB-FAMILY F MEMBER 1"/>
    <property type="match status" value="1"/>
</dbReference>
<feature type="domain" description="ABC transporter" evidence="6">
    <location>
        <begin position="29"/>
        <end position="270"/>
    </location>
</feature>
<accession>A0A1I6XWT5</accession>
<evidence type="ECO:0000256" key="2">
    <source>
        <dbReference type="ARBA" id="ARBA00022737"/>
    </source>
</evidence>
<dbReference type="FunFam" id="3.40.50.300:FF:000011">
    <property type="entry name" value="Putative ABC transporter ATP-binding component"/>
    <property type="match status" value="1"/>
</dbReference>
<evidence type="ECO:0000256" key="5">
    <source>
        <dbReference type="SAM" id="MobiDB-lite"/>
    </source>
</evidence>
<comment type="similarity">
    <text evidence="1">Belongs to the ABC transporter superfamily.</text>
</comment>
<dbReference type="InterPro" id="IPR003593">
    <property type="entry name" value="AAA+_ATPase"/>
</dbReference>
<evidence type="ECO:0000313" key="7">
    <source>
        <dbReference type="EMBL" id="SFT42686.1"/>
    </source>
</evidence>
<dbReference type="Proteomes" id="UP000183371">
    <property type="component" value="Unassembled WGS sequence"/>
</dbReference>
<dbReference type="AlphaFoldDB" id="A0A1I6XWT5"/>
<dbReference type="InterPro" id="IPR003439">
    <property type="entry name" value="ABC_transporter-like_ATP-bd"/>
</dbReference>
<dbReference type="Gene3D" id="3.40.50.300">
    <property type="entry name" value="P-loop containing nucleotide triphosphate hydrolases"/>
    <property type="match status" value="2"/>
</dbReference>
<dbReference type="InterPro" id="IPR027417">
    <property type="entry name" value="P-loop_NTPase"/>
</dbReference>
<feature type="region of interest" description="Disordered" evidence="5">
    <location>
        <begin position="552"/>
        <end position="579"/>
    </location>
</feature>
<dbReference type="PANTHER" id="PTHR19211">
    <property type="entry name" value="ATP-BINDING TRANSPORT PROTEIN-RELATED"/>
    <property type="match status" value="1"/>
</dbReference>
<dbReference type="CDD" id="cd03221">
    <property type="entry name" value="ABCF_EF-3"/>
    <property type="match status" value="2"/>
</dbReference>
<feature type="domain" description="ABC transporter" evidence="6">
    <location>
        <begin position="338"/>
        <end position="552"/>
    </location>
</feature>
<dbReference type="GO" id="GO:0016887">
    <property type="term" value="F:ATP hydrolysis activity"/>
    <property type="evidence" value="ECO:0007669"/>
    <property type="project" value="InterPro"/>
</dbReference>
<dbReference type="SMART" id="SM00382">
    <property type="entry name" value="AAA"/>
    <property type="match status" value="2"/>
</dbReference>
<keyword evidence="2" id="KW-0677">Repeat</keyword>
<evidence type="ECO:0000313" key="8">
    <source>
        <dbReference type="Proteomes" id="UP000183371"/>
    </source>
</evidence>
<dbReference type="PROSITE" id="PS00211">
    <property type="entry name" value="ABC_TRANSPORTER_1"/>
    <property type="match status" value="2"/>
</dbReference>
<evidence type="ECO:0000256" key="4">
    <source>
        <dbReference type="ARBA" id="ARBA00022840"/>
    </source>
</evidence>
<evidence type="ECO:0000256" key="3">
    <source>
        <dbReference type="ARBA" id="ARBA00022741"/>
    </source>
</evidence>
<dbReference type="InterPro" id="IPR032781">
    <property type="entry name" value="ABC_tran_Xtn"/>
</dbReference>
<proteinExistence type="inferred from homology"/>
<evidence type="ECO:0000259" key="6">
    <source>
        <dbReference type="PROSITE" id="PS50893"/>
    </source>
</evidence>
<dbReference type="GO" id="GO:0005524">
    <property type="term" value="F:ATP binding"/>
    <property type="evidence" value="ECO:0007669"/>
    <property type="project" value="UniProtKB-KW"/>
</dbReference>
<keyword evidence="4 7" id="KW-0067">ATP-binding</keyword>
<reference evidence="8" key="1">
    <citation type="submission" date="2016-10" db="EMBL/GenBank/DDBJ databases">
        <authorList>
            <person name="Varghese N."/>
            <person name="Submissions S."/>
        </authorList>
    </citation>
    <scope>NUCLEOTIDE SEQUENCE [LARGE SCALE GENOMIC DNA]</scope>
    <source>
        <strain evidence="8">DSM 17465</strain>
    </source>
</reference>
<sequence length="657" mass="72660">MPIACTILRAAVFLRLHIKRFAGKQLGMLQVSNLTYRIAGRLLIDNASVTIPSGAKTGLVGRNGVGKSTLFKLLCGELAVESGSVHMPQKARVGQVAQEAPGTQDTLLEVVLAADTERTALLEEAETAEDAHRIAEIHTRLADIESHSAEARASAILSGLGFTPEQQQEPCANFSGGWRMRVALAALLFSKPDLMLLDEPTNYLDLEGTMWLENFIARYPYQVVLISHDRDLLNNAVDSIVHMDAGKLTFYRGGYDSFDRQRRETILLQKKAAEKQEKARKHIQSFVDRFRAKATKAKQAQSRIKMLEKMQPISVLDEASGLELHIPQPEAKLSPPIIKLEGASVGYDGKAILRNINLNIDHDDRIALLGANGNGKSTFAKLIAGRLGLMSGDMTCANKLSTAFFAQHQLDDLMPESNPIEHVRPLMPDAQESKLRARVDRFGLPTDRMLTPAKDLSGGEKARLLLGLATFHGPNLVILDEPTNHLDIDSREALVHAINDYDGAVILISHDRHLVEACADRLWLVADGGVKPFDGDMAEYRRLILKGELNAKPQGEADAEPQSERGNAQARRKEAAERRAKLAPLKKNIEAAEKEISKYQKYIKKLDALLADPRIYTEAPDKAKEHAIRRAAYVKVLEETEENWLEMSAELEELSGD</sequence>
<keyword evidence="8" id="KW-1185">Reference proteome</keyword>
<dbReference type="EMBL" id="FPBD01000001">
    <property type="protein sequence ID" value="SFT42686.1"/>
    <property type="molecule type" value="Genomic_DNA"/>
</dbReference>
<organism evidence="7 8">
    <name type="scientific">Pseudovibrio denitrificans</name>
    <dbReference type="NCBI Taxonomy" id="258256"/>
    <lineage>
        <taxon>Bacteria</taxon>
        <taxon>Pseudomonadati</taxon>
        <taxon>Pseudomonadota</taxon>
        <taxon>Alphaproteobacteria</taxon>
        <taxon>Hyphomicrobiales</taxon>
        <taxon>Stappiaceae</taxon>
        <taxon>Pseudovibrio</taxon>
    </lineage>
</organism>
<evidence type="ECO:0000256" key="1">
    <source>
        <dbReference type="ARBA" id="ARBA00005417"/>
    </source>
</evidence>
<name>A0A1I6XWT5_9HYPH</name>
<keyword evidence="3" id="KW-0547">Nucleotide-binding</keyword>
<protein>
    <submittedName>
        <fullName evidence="7">ATP-binding cassette, subfamily F, member 3</fullName>
    </submittedName>
</protein>
<gene>
    <name evidence="7" type="ORF">SAMN05444141_101487</name>
</gene>
<dbReference type="InterPro" id="IPR017871">
    <property type="entry name" value="ABC_transporter-like_CS"/>
</dbReference>
<dbReference type="Pfam" id="PF12848">
    <property type="entry name" value="ABC_tran_Xtn"/>
    <property type="match status" value="1"/>
</dbReference>
<dbReference type="PROSITE" id="PS50893">
    <property type="entry name" value="ABC_TRANSPORTER_2"/>
    <property type="match status" value="2"/>
</dbReference>
<dbReference type="InterPro" id="IPR050611">
    <property type="entry name" value="ABCF"/>
</dbReference>